<dbReference type="SUPFAM" id="SSF56281">
    <property type="entry name" value="Metallo-hydrolase/oxidoreductase"/>
    <property type="match status" value="1"/>
</dbReference>
<dbReference type="Gene3D" id="3.60.15.10">
    <property type="entry name" value="Ribonuclease Z/Hydroxyacylglutathione hydrolase-like"/>
    <property type="match status" value="1"/>
</dbReference>
<evidence type="ECO:0000313" key="1">
    <source>
        <dbReference type="EMBL" id="GAG66977.1"/>
    </source>
</evidence>
<feature type="non-terminal residue" evidence="1">
    <location>
        <position position="1"/>
    </location>
</feature>
<proteinExistence type="predicted"/>
<sequence length="80" mass="8905">PGHTPGSISIVLEIDDTKILFGQDLHGPMIPGISNFADYQNSLQKLLNLKADILCEGHFGIYQPAGEVKRYIEGYIEQIY</sequence>
<evidence type="ECO:0008006" key="2">
    <source>
        <dbReference type="Google" id="ProtNLM"/>
    </source>
</evidence>
<organism evidence="1">
    <name type="scientific">marine sediment metagenome</name>
    <dbReference type="NCBI Taxonomy" id="412755"/>
    <lineage>
        <taxon>unclassified sequences</taxon>
        <taxon>metagenomes</taxon>
        <taxon>ecological metagenomes</taxon>
    </lineage>
</organism>
<protein>
    <recommendedName>
        <fullName evidence="2">Metallo-beta-lactamase domain-containing protein</fullName>
    </recommendedName>
</protein>
<dbReference type="InterPro" id="IPR036866">
    <property type="entry name" value="RibonucZ/Hydroxyglut_hydro"/>
</dbReference>
<comment type="caution">
    <text evidence="1">The sequence shown here is derived from an EMBL/GenBank/DDBJ whole genome shotgun (WGS) entry which is preliminary data.</text>
</comment>
<dbReference type="EMBL" id="BART01007994">
    <property type="protein sequence ID" value="GAG66977.1"/>
    <property type="molecule type" value="Genomic_DNA"/>
</dbReference>
<gene>
    <name evidence="1" type="ORF">S01H4_18070</name>
</gene>
<dbReference type="AlphaFoldDB" id="X1AAH7"/>
<reference evidence="1" key="1">
    <citation type="journal article" date="2014" name="Front. Microbiol.">
        <title>High frequency of phylogenetically diverse reductive dehalogenase-homologous genes in deep subseafloor sedimentary metagenomes.</title>
        <authorList>
            <person name="Kawai M."/>
            <person name="Futagami T."/>
            <person name="Toyoda A."/>
            <person name="Takaki Y."/>
            <person name="Nishi S."/>
            <person name="Hori S."/>
            <person name="Arai W."/>
            <person name="Tsubouchi T."/>
            <person name="Morono Y."/>
            <person name="Uchiyama I."/>
            <person name="Ito T."/>
            <person name="Fujiyama A."/>
            <person name="Inagaki F."/>
            <person name="Takami H."/>
        </authorList>
    </citation>
    <scope>NUCLEOTIDE SEQUENCE</scope>
    <source>
        <strain evidence="1">Expedition CK06-06</strain>
    </source>
</reference>
<accession>X1AAH7</accession>
<name>X1AAH7_9ZZZZ</name>